<reference evidence="3" key="1">
    <citation type="submission" date="2017-01" db="EMBL/GenBank/DDBJ databases">
        <authorList>
            <person name="Varghese N."/>
            <person name="Submissions S."/>
        </authorList>
    </citation>
    <scope>NUCLEOTIDE SEQUENCE [LARGE SCALE GENOMIC DNA]</scope>
    <source>
        <strain evidence="3">DM9</strain>
    </source>
</reference>
<protein>
    <recommendedName>
        <fullName evidence="1">Glycosyltransferase 2-like domain-containing protein</fullName>
    </recommendedName>
</protein>
<organism evidence="2 3">
    <name type="scientific">Pontibacter lucknowensis</name>
    <dbReference type="NCBI Taxonomy" id="1077936"/>
    <lineage>
        <taxon>Bacteria</taxon>
        <taxon>Pseudomonadati</taxon>
        <taxon>Bacteroidota</taxon>
        <taxon>Cytophagia</taxon>
        <taxon>Cytophagales</taxon>
        <taxon>Hymenobacteraceae</taxon>
        <taxon>Pontibacter</taxon>
    </lineage>
</organism>
<evidence type="ECO:0000313" key="2">
    <source>
        <dbReference type="EMBL" id="SIR10400.1"/>
    </source>
</evidence>
<accession>A0A1N6Y738</accession>
<name>A0A1N6Y738_9BACT</name>
<evidence type="ECO:0000259" key="1">
    <source>
        <dbReference type="Pfam" id="PF00535"/>
    </source>
</evidence>
<keyword evidence="3" id="KW-1185">Reference proteome</keyword>
<dbReference type="PANTHER" id="PTHR22916">
    <property type="entry name" value="GLYCOSYLTRANSFERASE"/>
    <property type="match status" value="1"/>
</dbReference>
<dbReference type="InterPro" id="IPR001173">
    <property type="entry name" value="Glyco_trans_2-like"/>
</dbReference>
<gene>
    <name evidence="2" type="ORF">SAMN05421545_2309</name>
</gene>
<dbReference type="SUPFAM" id="SSF53448">
    <property type="entry name" value="Nucleotide-diphospho-sugar transferases"/>
    <property type="match status" value="1"/>
</dbReference>
<feature type="domain" description="Glycosyltransferase 2-like" evidence="1">
    <location>
        <begin position="8"/>
        <end position="146"/>
    </location>
</feature>
<dbReference type="OrthoDB" id="6307329at2"/>
<dbReference type="PANTHER" id="PTHR22916:SF3">
    <property type="entry name" value="UDP-GLCNAC:BETAGAL BETA-1,3-N-ACETYLGLUCOSAMINYLTRANSFERASE-LIKE PROTEIN 1"/>
    <property type="match status" value="1"/>
</dbReference>
<dbReference type="EMBL" id="FTNM01000003">
    <property type="protein sequence ID" value="SIR10400.1"/>
    <property type="molecule type" value="Genomic_DNA"/>
</dbReference>
<dbReference type="STRING" id="1077936.SAMN05421545_2309"/>
<dbReference type="Pfam" id="PF00535">
    <property type="entry name" value="Glycos_transf_2"/>
    <property type="match status" value="1"/>
</dbReference>
<dbReference type="Gene3D" id="3.90.550.10">
    <property type="entry name" value="Spore Coat Polysaccharide Biosynthesis Protein SpsA, Chain A"/>
    <property type="match status" value="1"/>
</dbReference>
<dbReference type="GO" id="GO:0016758">
    <property type="term" value="F:hexosyltransferase activity"/>
    <property type="evidence" value="ECO:0007669"/>
    <property type="project" value="UniProtKB-ARBA"/>
</dbReference>
<evidence type="ECO:0000313" key="3">
    <source>
        <dbReference type="Proteomes" id="UP000185924"/>
    </source>
</evidence>
<sequence>MENKPLVSIVTGYYNRKENLISSIESILNQDYEHFEYIIFDDFSDDGTYEMLAEFKDPRLKLIRHSENLGFTKGIIQAISKCNGEYIAIHGAGDVSLPRRITLQVEMLQNNPRLGIVGCLVEDIHQGKSKIHSPVINGKSNFFTQGEVMYLKSLYYKVGGYNSFFKYGQFTHLKTEFCKIADTGYVDEVLYKRIHYKNGVTNNNDKRFEQKFYIVSGIYLSTNDNSLYKLNINDLLLKTYLNVNVKGKRVNSTIFFKYYSGSRLIKYLLKLHFNQKISDLFLKRFLRLFKRIS</sequence>
<dbReference type="AlphaFoldDB" id="A0A1N6Y738"/>
<proteinExistence type="predicted"/>
<dbReference type="InterPro" id="IPR029044">
    <property type="entry name" value="Nucleotide-diphossugar_trans"/>
</dbReference>
<dbReference type="Proteomes" id="UP000185924">
    <property type="component" value="Unassembled WGS sequence"/>
</dbReference>
<dbReference type="CDD" id="cd00761">
    <property type="entry name" value="Glyco_tranf_GTA_type"/>
    <property type="match status" value="1"/>
</dbReference>
<dbReference type="RefSeq" id="WP_076422217.1">
    <property type="nucleotide sequence ID" value="NZ_FTNM01000003.1"/>
</dbReference>